<protein>
    <submittedName>
        <fullName evidence="2">Uncharacterized protein</fullName>
    </submittedName>
</protein>
<comment type="caution">
    <text evidence="2">The sequence shown here is derived from an EMBL/GenBank/DDBJ whole genome shotgun (WGS) entry which is preliminary data.</text>
</comment>
<name>A0ABN9PA76_9DINO</name>
<evidence type="ECO:0000313" key="3">
    <source>
        <dbReference type="Proteomes" id="UP001189429"/>
    </source>
</evidence>
<feature type="compositionally biased region" description="Acidic residues" evidence="1">
    <location>
        <begin position="447"/>
        <end position="456"/>
    </location>
</feature>
<reference evidence="2" key="1">
    <citation type="submission" date="2023-10" db="EMBL/GenBank/DDBJ databases">
        <authorList>
            <person name="Chen Y."/>
            <person name="Shah S."/>
            <person name="Dougan E. K."/>
            <person name="Thang M."/>
            <person name="Chan C."/>
        </authorList>
    </citation>
    <scope>NUCLEOTIDE SEQUENCE [LARGE SCALE GENOMIC DNA]</scope>
</reference>
<sequence>DELITLRHLRLTLSPVSAYCYYLDPATEVVLESASTLSVSSSLLALDLREEKTAEERCAKMPYEEFLALLRRHQVPLSKFGRGSAKSLQEFYDAVVRDQKSYLIVHGGLLERVVELVRISLRTRGPGNRMHELKIRSEPNAEGGTRSRNQPLAMVIDQSMAGKWQEASQRCFEVKLGLSLKEQQAYFTVDRSAYSFQEDRSHSETIPGIMTTYRKHGMALGVKDKGSCRLVQRVPADQIDAGFACECRCSFRRAAEGAPLRARVHSKQWRGARTWCCRSLAPLCRERRWREEVSLVQPTAAQPKYLRLDGFAMLPAGPAGQGPGVLAFWPSTSVLKKWQIDPLRTGPGLAVARPGNRVSRMQRPRLSGHAVAAVAAARPAGLSVEVPPLVPPLPGIRPASSLVATPAGPEGSEGPLHELVLAVSAGAWCNEGPRGEDEGEVEHHDNDEDEDDEDDASLGQAKKEQLAKLGLPECSDFTTETADGHTLWTWGE</sequence>
<feature type="region of interest" description="Disordered" evidence="1">
    <location>
        <begin position="429"/>
        <end position="462"/>
    </location>
</feature>
<accession>A0ABN9PA76</accession>
<organism evidence="2 3">
    <name type="scientific">Prorocentrum cordatum</name>
    <dbReference type="NCBI Taxonomy" id="2364126"/>
    <lineage>
        <taxon>Eukaryota</taxon>
        <taxon>Sar</taxon>
        <taxon>Alveolata</taxon>
        <taxon>Dinophyceae</taxon>
        <taxon>Prorocentrales</taxon>
        <taxon>Prorocentraceae</taxon>
        <taxon>Prorocentrum</taxon>
    </lineage>
</organism>
<evidence type="ECO:0000313" key="2">
    <source>
        <dbReference type="EMBL" id="CAK0789686.1"/>
    </source>
</evidence>
<evidence type="ECO:0000256" key="1">
    <source>
        <dbReference type="SAM" id="MobiDB-lite"/>
    </source>
</evidence>
<keyword evidence="3" id="KW-1185">Reference proteome</keyword>
<dbReference type="EMBL" id="CAUYUJ010000281">
    <property type="protein sequence ID" value="CAK0789686.1"/>
    <property type="molecule type" value="Genomic_DNA"/>
</dbReference>
<dbReference type="Proteomes" id="UP001189429">
    <property type="component" value="Unassembled WGS sequence"/>
</dbReference>
<proteinExistence type="predicted"/>
<feature type="compositionally biased region" description="Basic and acidic residues" evidence="1">
    <location>
        <begin position="433"/>
        <end position="446"/>
    </location>
</feature>
<gene>
    <name evidence="2" type="ORF">PCOR1329_LOCUS1186</name>
</gene>
<feature type="non-terminal residue" evidence="2">
    <location>
        <position position="1"/>
    </location>
</feature>